<dbReference type="Pfam" id="PF12169">
    <property type="entry name" value="DNA_pol3_gamma3"/>
    <property type="match status" value="1"/>
</dbReference>
<accession>A0ABN0RCB2</accession>
<comment type="caution">
    <text evidence="5">The sequence shown here is derived from an EMBL/GenBank/DDBJ whole genome shotgun (WGS) entry which is preliminary data.</text>
</comment>
<dbReference type="Pfam" id="PF22608">
    <property type="entry name" value="DNAX_ATPase_lid"/>
    <property type="match status" value="1"/>
</dbReference>
<keyword evidence="6" id="KW-1185">Reference proteome</keyword>
<feature type="domain" description="DNA polymerase III gamma subunit" evidence="3">
    <location>
        <begin position="103"/>
        <end position="160"/>
    </location>
</feature>
<dbReference type="InterPro" id="IPR027417">
    <property type="entry name" value="P-loop_NTPase"/>
</dbReference>
<dbReference type="Gene3D" id="1.20.272.10">
    <property type="match status" value="1"/>
</dbReference>
<protein>
    <submittedName>
        <fullName evidence="5">DNA polymerase III subunits gamma and tau</fullName>
        <ecNumber evidence="5">2.7.7.7</ecNumber>
    </submittedName>
</protein>
<name>A0ABN0RCB2_9LIST</name>
<dbReference type="Pfam" id="PF13177">
    <property type="entry name" value="DNA_pol3_delta2"/>
    <property type="match status" value="1"/>
</dbReference>
<dbReference type="PANTHER" id="PTHR11669">
    <property type="entry name" value="REPLICATION FACTOR C / DNA POLYMERASE III GAMMA-TAU SUBUNIT"/>
    <property type="match status" value="1"/>
</dbReference>
<evidence type="ECO:0000313" key="5">
    <source>
        <dbReference type="EMBL" id="EUJ27188.1"/>
    </source>
</evidence>
<dbReference type="InterPro" id="IPR050238">
    <property type="entry name" value="DNA_Rep/Repair_Clamp_Loader"/>
</dbReference>
<dbReference type="EC" id="2.7.7.7" evidence="5"/>
<feature type="domain" description="DNA polymerase III subunit gamma/tau helical lid" evidence="4">
    <location>
        <begin position="54"/>
        <end position="100"/>
    </location>
</feature>
<dbReference type="Gene3D" id="3.40.50.300">
    <property type="entry name" value="P-loop containing nucleotide triphosphate hydrolases"/>
    <property type="match status" value="1"/>
</dbReference>
<organism evidence="5 6">
    <name type="scientific">Listeria floridensis FSL S10-1187</name>
    <dbReference type="NCBI Taxonomy" id="1265817"/>
    <lineage>
        <taxon>Bacteria</taxon>
        <taxon>Bacillati</taxon>
        <taxon>Bacillota</taxon>
        <taxon>Bacilli</taxon>
        <taxon>Bacillales</taxon>
        <taxon>Listeriaceae</taxon>
        <taxon>Listeria</taxon>
    </lineage>
</organism>
<dbReference type="Proteomes" id="UP000019249">
    <property type="component" value="Unassembled WGS sequence"/>
</dbReference>
<dbReference type="InterPro" id="IPR022754">
    <property type="entry name" value="DNA_pol_III_gamma-3"/>
</dbReference>
<evidence type="ECO:0000313" key="6">
    <source>
        <dbReference type="Proteomes" id="UP000019249"/>
    </source>
</evidence>
<evidence type="ECO:0000256" key="2">
    <source>
        <dbReference type="ARBA" id="ARBA00022695"/>
    </source>
</evidence>
<dbReference type="GO" id="GO:0003887">
    <property type="term" value="F:DNA-directed DNA polymerase activity"/>
    <property type="evidence" value="ECO:0007669"/>
    <property type="project" value="UniProtKB-EC"/>
</dbReference>
<sequence length="172" mass="18970">MLSTGAFNALLKTLEEPPKHVIFILATTEPHKLPLTIISRVQRFDFKRITTQDITERMAYILNEEKIAFDEKALTIIARAAEGGMRDALSLLDQVISYGSEEVTVTDALEITGSVSQNLLTELVNSIMESDAEAAIQKLAELLAEGKDPVRLVEDLLVFFPRHTALSKSAAT</sequence>
<keyword evidence="2 5" id="KW-0548">Nucleotidyltransferase</keyword>
<evidence type="ECO:0000256" key="1">
    <source>
        <dbReference type="ARBA" id="ARBA00022679"/>
    </source>
</evidence>
<dbReference type="SUPFAM" id="SSF52540">
    <property type="entry name" value="P-loop containing nucleoside triphosphate hydrolases"/>
    <property type="match status" value="1"/>
</dbReference>
<gene>
    <name evidence="5" type="ORF">MFLO_13510</name>
</gene>
<keyword evidence="1 5" id="KW-0808">Transferase</keyword>
<dbReference type="CDD" id="cd18137">
    <property type="entry name" value="HLD_clamp_pol_III_gamma_tau"/>
    <property type="match status" value="1"/>
</dbReference>
<evidence type="ECO:0000259" key="4">
    <source>
        <dbReference type="Pfam" id="PF22608"/>
    </source>
</evidence>
<dbReference type="SUPFAM" id="SSF48019">
    <property type="entry name" value="post-AAA+ oligomerization domain-like"/>
    <property type="match status" value="1"/>
</dbReference>
<reference evidence="5 6" key="1">
    <citation type="journal article" date="2014" name="Int. J. Syst. Evol. Microbiol.">
        <title>Listeria floridensis sp. nov., Listeria aquatica sp. nov., Listeria cornellensis sp. nov., Listeria riparia sp. nov. and Listeria grandensis sp. nov., from agricultural and natural environments.</title>
        <authorList>
            <person name="den Bakker H.C."/>
            <person name="Warchocki S."/>
            <person name="Wright E.M."/>
            <person name="Allred A.F."/>
            <person name="Ahlstrom C."/>
            <person name="Manuel C.S."/>
            <person name="Stasiewicz M.J."/>
            <person name="Burrell A."/>
            <person name="Roof S."/>
            <person name="Strawn L."/>
            <person name="Fortes E.D."/>
            <person name="Nightingale K.K."/>
            <person name="Kephart D."/>
            <person name="Wiedmann M."/>
        </authorList>
    </citation>
    <scope>NUCLEOTIDE SEQUENCE [LARGE SCALE GENOMIC DNA]</scope>
    <source>
        <strain evidence="5 6">FSL S10-1187</strain>
    </source>
</reference>
<dbReference type="PANTHER" id="PTHR11669:SF0">
    <property type="entry name" value="PROTEIN STICHEL-LIKE 2"/>
    <property type="match status" value="1"/>
</dbReference>
<dbReference type="Gene3D" id="1.10.8.60">
    <property type="match status" value="1"/>
</dbReference>
<dbReference type="InterPro" id="IPR045085">
    <property type="entry name" value="HLD_clamp_pol_III_gamma_tau"/>
</dbReference>
<dbReference type="InterPro" id="IPR008921">
    <property type="entry name" value="DNA_pol3_clamp-load_cplx_C"/>
</dbReference>
<evidence type="ECO:0000259" key="3">
    <source>
        <dbReference type="Pfam" id="PF12169"/>
    </source>
</evidence>
<dbReference type="EMBL" id="AODF01000033">
    <property type="protein sequence ID" value="EUJ27188.1"/>
    <property type="molecule type" value="Genomic_DNA"/>
</dbReference>
<proteinExistence type="predicted"/>